<dbReference type="OrthoDB" id="8954335at2759"/>
<keyword evidence="1" id="KW-0547">Nucleotide-binding</keyword>
<evidence type="ECO:0000313" key="6">
    <source>
        <dbReference type="Proteomes" id="UP000234323"/>
    </source>
</evidence>
<comment type="caution">
    <text evidence="5">The sequence shown here is derived from an EMBL/GenBank/DDBJ whole genome shotgun (WGS) entry which is preliminary data.</text>
</comment>
<evidence type="ECO:0000313" key="5">
    <source>
        <dbReference type="EMBL" id="PKY38697.1"/>
    </source>
</evidence>
<evidence type="ECO:0000259" key="4">
    <source>
        <dbReference type="Pfam" id="PF04548"/>
    </source>
</evidence>
<dbReference type="PANTHER" id="PTHR10903">
    <property type="entry name" value="GTPASE, IMAP FAMILY MEMBER-RELATED"/>
    <property type="match status" value="1"/>
</dbReference>
<dbReference type="Gene3D" id="3.40.50.300">
    <property type="entry name" value="P-loop containing nucleotide triphosphate hydrolases"/>
    <property type="match status" value="1"/>
</dbReference>
<dbReference type="InterPro" id="IPR027417">
    <property type="entry name" value="P-loop_NTPase"/>
</dbReference>
<gene>
    <name evidence="5" type="ORF">RhiirA4_516080</name>
</gene>
<keyword evidence="6" id="KW-1185">Reference proteome</keyword>
<evidence type="ECO:0000256" key="2">
    <source>
        <dbReference type="ARBA" id="ARBA00023134"/>
    </source>
</evidence>
<dbReference type="PANTHER" id="PTHR10903:SF184">
    <property type="entry name" value="GTP-BINDING PROTEIN A"/>
    <property type="match status" value="1"/>
</dbReference>
<dbReference type="VEuPathDB" id="FungiDB:RhiirA1_440354"/>
<dbReference type="SUPFAM" id="SSF52540">
    <property type="entry name" value="P-loop containing nucleoside triphosphate hydrolases"/>
    <property type="match status" value="1"/>
</dbReference>
<sequence>MKTRKEIETEIRKEATHSVTRGSIIETIEDEEFLHEDDYSLGLMLVDKGGNYYATRILSYDYQNDKVKEIFHYENNALVGFLTSGAKDRFKIIKDLFIRYRDKKKQLISQINSLKADKIVGEETINHLEQQISQLRIEFQSQKTNLNDANQQLNKLKRELTEKDQKSQNLEQKLSSNRKIFDEQLEKAQKELIKKDQEKQNLEQKLSNNRKIFDEQLEKAQKELIKKDEQLEKASRTIKKLQKDLSQFQRSIILIGRTGNGKSTLANILTGTNKFKEGKYSTSQTTEKQIEEFTAENGMKYRVIDTVGIGDTKLSTESVLEGIRDVAYKNNYNLNQILFVFGGKFEDKEIEAFDLLRNNIFNEDITKYITLVRTKFDHFEDEKERETDIEKLKDSKKLERIINSCNKLIHVNNPPVDGQEKRDISRKIILNHLITCQENYQSQDSNSEYFPSSSPVSFESQDSNSDYFPLSSPVSNIIYQIQYINYHQQFEIGKKEFELGYQALEFTKADNPLSDPQRLKKLILFLGAKRKFVDTRQETINKLIEIYNKSEKSGKKFNKACAMGESIGGLAGNDLNGTTIPIMLLGKAISVVGKILKSKYFAEHAKRFEDYLTEDEKNVCFLNDKYHSIVDSFKNDSSKISSVIKDILKPKRNEFSQYSVFELGSIQKEEKLTPEKAEKVIKSLIDHLKKFETEIQQEVDQYSEEIEKVFKEENSNLLQDEVKRLIEELENKSEQTQIEVPK</sequence>
<name>A0A2I1FWC9_9GLOM</name>
<dbReference type="VEuPathDB" id="FungiDB:FUN_015463"/>
<feature type="coiled-coil region" evidence="3">
    <location>
        <begin position="681"/>
        <end position="739"/>
    </location>
</feature>
<dbReference type="EMBL" id="LLXI01000037">
    <property type="protein sequence ID" value="PKY38697.1"/>
    <property type="molecule type" value="Genomic_DNA"/>
</dbReference>
<dbReference type="Pfam" id="PF04548">
    <property type="entry name" value="AIG1"/>
    <property type="match status" value="1"/>
</dbReference>
<dbReference type="Proteomes" id="UP000234323">
    <property type="component" value="Unassembled WGS sequence"/>
</dbReference>
<evidence type="ECO:0000256" key="3">
    <source>
        <dbReference type="SAM" id="Coils"/>
    </source>
</evidence>
<keyword evidence="2" id="KW-0342">GTP-binding</keyword>
<proteinExistence type="predicted"/>
<dbReference type="VEuPathDB" id="FungiDB:RhiirFUN_020482"/>
<dbReference type="InterPro" id="IPR006703">
    <property type="entry name" value="G_AIG1"/>
</dbReference>
<feature type="domain" description="AIG1-type G" evidence="4">
    <location>
        <begin position="251"/>
        <end position="427"/>
    </location>
</feature>
<organism evidence="5 6">
    <name type="scientific">Rhizophagus irregularis</name>
    <dbReference type="NCBI Taxonomy" id="588596"/>
    <lineage>
        <taxon>Eukaryota</taxon>
        <taxon>Fungi</taxon>
        <taxon>Fungi incertae sedis</taxon>
        <taxon>Mucoromycota</taxon>
        <taxon>Glomeromycotina</taxon>
        <taxon>Glomeromycetes</taxon>
        <taxon>Glomerales</taxon>
        <taxon>Glomeraceae</taxon>
        <taxon>Rhizophagus</taxon>
    </lineage>
</organism>
<reference evidence="5 6" key="1">
    <citation type="submission" date="2015-10" db="EMBL/GenBank/DDBJ databases">
        <title>Genome analyses suggest a sexual origin of heterokaryosis in a supposedly ancient asexual fungus.</title>
        <authorList>
            <person name="Ropars J."/>
            <person name="Sedzielewska K."/>
            <person name="Noel J."/>
            <person name="Charron P."/>
            <person name="Farinelli L."/>
            <person name="Marton T."/>
            <person name="Kruger M."/>
            <person name="Pelin A."/>
            <person name="Brachmann A."/>
            <person name="Corradi N."/>
        </authorList>
    </citation>
    <scope>NUCLEOTIDE SEQUENCE [LARGE SCALE GENOMIC DNA]</scope>
    <source>
        <strain evidence="5 6">A4</strain>
    </source>
</reference>
<dbReference type="AlphaFoldDB" id="A0A2I1FWC9"/>
<protein>
    <recommendedName>
        <fullName evidence="4">AIG1-type G domain-containing protein</fullName>
    </recommendedName>
</protein>
<feature type="coiled-coil region" evidence="3">
    <location>
        <begin position="125"/>
        <end position="251"/>
    </location>
</feature>
<dbReference type="InterPro" id="IPR045058">
    <property type="entry name" value="GIMA/IAN/Toc"/>
</dbReference>
<keyword evidence="3" id="KW-0175">Coiled coil</keyword>
<accession>A0A2I1FWC9</accession>
<evidence type="ECO:0000256" key="1">
    <source>
        <dbReference type="ARBA" id="ARBA00022741"/>
    </source>
</evidence>
<dbReference type="GO" id="GO:0005525">
    <property type="term" value="F:GTP binding"/>
    <property type="evidence" value="ECO:0007669"/>
    <property type="project" value="UniProtKB-KW"/>
</dbReference>